<dbReference type="Proteomes" id="UP000765509">
    <property type="component" value="Unassembled WGS sequence"/>
</dbReference>
<reference evidence="1" key="1">
    <citation type="submission" date="2021-03" db="EMBL/GenBank/DDBJ databases">
        <title>Draft genome sequence of rust myrtle Austropuccinia psidii MF-1, a brazilian biotype.</title>
        <authorList>
            <person name="Quecine M.C."/>
            <person name="Pachon D.M.R."/>
            <person name="Bonatelli M.L."/>
            <person name="Correr F.H."/>
            <person name="Franceschini L.M."/>
            <person name="Leite T.F."/>
            <person name="Margarido G.R.A."/>
            <person name="Almeida C.A."/>
            <person name="Ferrarezi J.A."/>
            <person name="Labate C.A."/>
        </authorList>
    </citation>
    <scope>NUCLEOTIDE SEQUENCE</scope>
    <source>
        <strain evidence="1">MF-1</strain>
    </source>
</reference>
<comment type="caution">
    <text evidence="1">The sequence shown here is derived from an EMBL/GenBank/DDBJ whole genome shotgun (WGS) entry which is preliminary data.</text>
</comment>
<proteinExistence type="predicted"/>
<sequence>MATFKEHQDNKTHQETFRKMVGTLLTSEEDWKPCISPQAASTMEVSSTCLSCVLIRAREAINYSKSTSIASNTINSARERRMGSGSGSGLKPQGRYIMVSCGVERIQ</sequence>
<dbReference type="EMBL" id="AVOT02021389">
    <property type="protein sequence ID" value="MBW0510186.1"/>
    <property type="molecule type" value="Genomic_DNA"/>
</dbReference>
<name>A0A9Q3E0T8_9BASI</name>
<gene>
    <name evidence="1" type="ORF">O181_049901</name>
</gene>
<organism evidence="1 2">
    <name type="scientific">Austropuccinia psidii MF-1</name>
    <dbReference type="NCBI Taxonomy" id="1389203"/>
    <lineage>
        <taxon>Eukaryota</taxon>
        <taxon>Fungi</taxon>
        <taxon>Dikarya</taxon>
        <taxon>Basidiomycota</taxon>
        <taxon>Pucciniomycotina</taxon>
        <taxon>Pucciniomycetes</taxon>
        <taxon>Pucciniales</taxon>
        <taxon>Sphaerophragmiaceae</taxon>
        <taxon>Austropuccinia</taxon>
    </lineage>
</organism>
<accession>A0A9Q3E0T8</accession>
<dbReference type="AlphaFoldDB" id="A0A9Q3E0T8"/>
<evidence type="ECO:0000313" key="1">
    <source>
        <dbReference type="EMBL" id="MBW0510186.1"/>
    </source>
</evidence>
<keyword evidence="2" id="KW-1185">Reference proteome</keyword>
<evidence type="ECO:0000313" key="2">
    <source>
        <dbReference type="Proteomes" id="UP000765509"/>
    </source>
</evidence>
<protein>
    <submittedName>
        <fullName evidence="1">Uncharacterized protein</fullName>
    </submittedName>
</protein>